<dbReference type="PANTHER" id="PTHR43005:SF1">
    <property type="entry name" value="SPERMIDINE_PUTRESCINE TRANSPORT SYSTEM PERMEASE PROTEIN"/>
    <property type="match status" value="1"/>
</dbReference>
<keyword evidence="10" id="KW-1185">Reference proteome</keyword>
<dbReference type="Proteomes" id="UP000215405">
    <property type="component" value="Unassembled WGS sequence"/>
</dbReference>
<dbReference type="Gene3D" id="1.10.3720.10">
    <property type="entry name" value="MetI-like"/>
    <property type="match status" value="1"/>
</dbReference>
<dbReference type="AlphaFoldDB" id="A0A231UXZ7"/>
<organism evidence="9 10">
    <name type="scientific">Notoacmeibacter marinus</name>
    <dbReference type="NCBI Taxonomy" id="1876515"/>
    <lineage>
        <taxon>Bacteria</taxon>
        <taxon>Pseudomonadati</taxon>
        <taxon>Pseudomonadota</taxon>
        <taxon>Alphaproteobacteria</taxon>
        <taxon>Hyphomicrobiales</taxon>
        <taxon>Notoacmeibacteraceae</taxon>
        <taxon>Notoacmeibacter</taxon>
    </lineage>
</organism>
<keyword evidence="2 7" id="KW-0813">Transport</keyword>
<feature type="transmembrane region" description="Helical" evidence="7">
    <location>
        <begin position="129"/>
        <end position="150"/>
    </location>
</feature>
<accession>A0A231UXZ7</accession>
<feature type="domain" description="ABC transmembrane type-1" evidence="8">
    <location>
        <begin position="92"/>
        <end position="308"/>
    </location>
</feature>
<dbReference type="PROSITE" id="PS50928">
    <property type="entry name" value="ABC_TM1"/>
    <property type="match status" value="1"/>
</dbReference>
<keyword evidence="6 7" id="KW-0472">Membrane</keyword>
<dbReference type="EMBL" id="NBYO01000002">
    <property type="protein sequence ID" value="OXT00833.1"/>
    <property type="molecule type" value="Genomic_DNA"/>
</dbReference>
<feature type="transmembrane region" description="Helical" evidence="7">
    <location>
        <begin position="96"/>
        <end position="117"/>
    </location>
</feature>
<comment type="subcellular location">
    <subcellularLocation>
        <location evidence="1 7">Cell membrane</location>
        <topology evidence="1 7">Multi-pass membrane protein</topology>
    </subcellularLocation>
</comment>
<reference evidence="10" key="1">
    <citation type="journal article" date="2017" name="Int. J. Syst. Evol. Microbiol.">
        <title>Notoacmeibacter marinus gen. nov., sp. nov., isolated from the gut of a limpet and proposal of Notoacmeibacteraceae fam. nov. in the order Rhizobiales of the class Alphaproteobacteria.</title>
        <authorList>
            <person name="Huang Z."/>
            <person name="Guo F."/>
            <person name="Lai Q."/>
        </authorList>
    </citation>
    <scope>NUCLEOTIDE SEQUENCE [LARGE SCALE GENOMIC DNA]</scope>
    <source>
        <strain evidence="10">XMTR2A4</strain>
    </source>
</reference>
<dbReference type="InterPro" id="IPR000515">
    <property type="entry name" value="MetI-like"/>
</dbReference>
<dbReference type="GO" id="GO:0055085">
    <property type="term" value="P:transmembrane transport"/>
    <property type="evidence" value="ECO:0007669"/>
    <property type="project" value="InterPro"/>
</dbReference>
<dbReference type="GO" id="GO:0005886">
    <property type="term" value="C:plasma membrane"/>
    <property type="evidence" value="ECO:0007669"/>
    <property type="project" value="UniProtKB-SubCell"/>
</dbReference>
<dbReference type="CDD" id="cd06261">
    <property type="entry name" value="TM_PBP2"/>
    <property type="match status" value="1"/>
</dbReference>
<feature type="transmembrane region" description="Helical" evidence="7">
    <location>
        <begin position="285"/>
        <end position="309"/>
    </location>
</feature>
<feature type="transmembrane region" description="Helical" evidence="7">
    <location>
        <begin position="179"/>
        <end position="204"/>
    </location>
</feature>
<sequence>MESEAVIARAQANAVPGATRARRSLYLQYLVEPFFYLSPAIVLIGAVMMVPLIVGISYSFQSIALLNPFDTGWVGLQNYAELWSDRKFWIALENTFFWTFWSILFQFLLGLGLALLLNTDFFGKKLFQALVFLPWAVPTFLSALTWAWLFNPVIGPLPHWMAALGILSEPYNILGDPQLAMWGPIAANIWFGVPFFAITLLAALQSIPGELYEAAEIDGATAWQSFTKITLPFLAPMIAITVMLRTIWIANFADLIYVMTGGGPANSTQILSTYIFTTAFRKLDFGYASTIAVALLVILLLYAIVLLWLRKKLVRI</sequence>
<comment type="caution">
    <text evidence="9">The sequence shown here is derived from an EMBL/GenBank/DDBJ whole genome shotgun (WGS) entry which is preliminary data.</text>
</comment>
<evidence type="ECO:0000256" key="7">
    <source>
        <dbReference type="RuleBase" id="RU363032"/>
    </source>
</evidence>
<evidence type="ECO:0000256" key="1">
    <source>
        <dbReference type="ARBA" id="ARBA00004651"/>
    </source>
</evidence>
<dbReference type="Pfam" id="PF00528">
    <property type="entry name" value="BPD_transp_1"/>
    <property type="match status" value="1"/>
</dbReference>
<feature type="transmembrane region" description="Helical" evidence="7">
    <location>
        <begin position="34"/>
        <end position="60"/>
    </location>
</feature>
<evidence type="ECO:0000256" key="3">
    <source>
        <dbReference type="ARBA" id="ARBA00022475"/>
    </source>
</evidence>
<keyword evidence="3" id="KW-1003">Cell membrane</keyword>
<evidence type="ECO:0000313" key="9">
    <source>
        <dbReference type="EMBL" id="OXT00833.1"/>
    </source>
</evidence>
<evidence type="ECO:0000256" key="6">
    <source>
        <dbReference type="ARBA" id="ARBA00023136"/>
    </source>
</evidence>
<name>A0A231UXZ7_9HYPH</name>
<evidence type="ECO:0000313" key="10">
    <source>
        <dbReference type="Proteomes" id="UP000215405"/>
    </source>
</evidence>
<evidence type="ECO:0000259" key="8">
    <source>
        <dbReference type="PROSITE" id="PS50928"/>
    </source>
</evidence>
<evidence type="ECO:0000256" key="2">
    <source>
        <dbReference type="ARBA" id="ARBA00022448"/>
    </source>
</evidence>
<protein>
    <submittedName>
        <fullName evidence="9">ABC transporter permease</fullName>
    </submittedName>
</protein>
<evidence type="ECO:0000256" key="5">
    <source>
        <dbReference type="ARBA" id="ARBA00022989"/>
    </source>
</evidence>
<feature type="transmembrane region" description="Helical" evidence="7">
    <location>
        <begin position="231"/>
        <end position="250"/>
    </location>
</feature>
<gene>
    <name evidence="9" type="ORF">B7H23_12215</name>
</gene>
<keyword evidence="4 7" id="KW-0812">Transmembrane</keyword>
<evidence type="ECO:0000256" key="4">
    <source>
        <dbReference type="ARBA" id="ARBA00022692"/>
    </source>
</evidence>
<dbReference type="PANTHER" id="PTHR43005">
    <property type="entry name" value="BLR7065 PROTEIN"/>
    <property type="match status" value="1"/>
</dbReference>
<dbReference type="InterPro" id="IPR035906">
    <property type="entry name" value="MetI-like_sf"/>
</dbReference>
<keyword evidence="5 7" id="KW-1133">Transmembrane helix</keyword>
<proteinExistence type="inferred from homology"/>
<comment type="similarity">
    <text evidence="7">Belongs to the binding-protein-dependent transport system permease family.</text>
</comment>
<dbReference type="SUPFAM" id="SSF161098">
    <property type="entry name" value="MetI-like"/>
    <property type="match status" value="1"/>
</dbReference>